<evidence type="ECO:0000313" key="2">
    <source>
        <dbReference type="Proteomes" id="UP000196329"/>
    </source>
</evidence>
<proteinExistence type="predicted"/>
<dbReference type="Proteomes" id="UP000196329">
    <property type="component" value="Unassembled WGS sequence"/>
</dbReference>
<dbReference type="Pfam" id="PF14907">
    <property type="entry name" value="NTP_transf_5"/>
    <property type="match status" value="1"/>
</dbReference>
<evidence type="ECO:0000313" key="1">
    <source>
        <dbReference type="EMBL" id="OUN53173.1"/>
    </source>
</evidence>
<reference evidence="2" key="1">
    <citation type="submission" date="2017-04" db="EMBL/GenBank/DDBJ databases">
        <title>Function of individual gut microbiota members based on whole genome sequencing of pure cultures obtained from chicken caecum.</title>
        <authorList>
            <person name="Medvecky M."/>
            <person name="Cejkova D."/>
            <person name="Polansky O."/>
            <person name="Karasova D."/>
            <person name="Kubasova T."/>
            <person name="Cizek A."/>
            <person name="Rychlik I."/>
        </authorList>
    </citation>
    <scope>NUCLEOTIDE SEQUENCE [LARGE SCALE GENOMIC DNA]</scope>
    <source>
        <strain evidence="2">An67</strain>
    </source>
</reference>
<organism evidence="1 2">
    <name type="scientific">Bacteroides uniformis</name>
    <dbReference type="NCBI Taxonomy" id="820"/>
    <lineage>
        <taxon>Bacteria</taxon>
        <taxon>Pseudomonadati</taxon>
        <taxon>Bacteroidota</taxon>
        <taxon>Bacteroidia</taxon>
        <taxon>Bacteroidales</taxon>
        <taxon>Bacteroidaceae</taxon>
        <taxon>Bacteroides</taxon>
    </lineage>
</organism>
<gene>
    <name evidence="1" type="ORF">B5G17_15215</name>
</gene>
<name>A0A1Y3UWI1_BACUN</name>
<evidence type="ECO:0008006" key="3">
    <source>
        <dbReference type="Google" id="ProtNLM"/>
    </source>
</evidence>
<accession>A0A1Y3UWI1</accession>
<comment type="caution">
    <text evidence="1">The sequence shown here is derived from an EMBL/GenBank/DDBJ whole genome shotgun (WGS) entry which is preliminary data.</text>
</comment>
<sequence>MKKWLAFSIQIQQRNEVIDQRCAELQRKLDEAGFESCVLKGQGVAELYGSLAHFRQSGDIDVWVRHSDIGCLLRYMQSCGVKSHATIAHVEGNLFPDVSVELHASPAYFKSFHYDSILQDWIHSYHW</sequence>
<protein>
    <recommendedName>
        <fullName evidence="3">Nucleotidyltransferase family protein</fullName>
    </recommendedName>
</protein>
<dbReference type="InterPro" id="IPR039498">
    <property type="entry name" value="NTP_transf_5"/>
</dbReference>
<dbReference type="EMBL" id="NFHS01000008">
    <property type="protein sequence ID" value="OUN53173.1"/>
    <property type="molecule type" value="Genomic_DNA"/>
</dbReference>
<dbReference type="AlphaFoldDB" id="A0A1Y3UWI1"/>
<dbReference type="Gene3D" id="3.30.460.40">
    <property type="match status" value="1"/>
</dbReference>